<accession>W2RW79</accession>
<sequence length="264" mass="29089">MSEFKMNDDVDTDRFDHQHFRQHASAPSKPTSRETVYPEEDLFAGFGPDFNTPLESLENDIPMGDINALVEAASLSALVLEASVSSDGNPFARRTIPTKPATIMRPNWRTEAGQNIRPHYFHNAFLLNGVEAVGAPGPVGHPPDAGFSRSNHWTRYQPYSRASKPRISNGVNHQASNDVNIDTVSAYERQYAGLDVQTSNIGFDASDPVTGTKSINDATASLVANIERKYAKITPDVLAQEKLISGKVKETPKGSRERADMYER</sequence>
<gene>
    <name evidence="2" type="ORF">HMPREF1541_04288</name>
</gene>
<reference evidence="2 3" key="1">
    <citation type="submission" date="2013-03" db="EMBL/GenBank/DDBJ databases">
        <title>The Genome Sequence of Phialophora europaea CBS 101466.</title>
        <authorList>
            <consortium name="The Broad Institute Genomics Platform"/>
            <person name="Cuomo C."/>
            <person name="de Hoog S."/>
            <person name="Gorbushina A."/>
            <person name="Walker B."/>
            <person name="Young S.K."/>
            <person name="Zeng Q."/>
            <person name="Gargeya S."/>
            <person name="Fitzgerald M."/>
            <person name="Haas B."/>
            <person name="Abouelleil A."/>
            <person name="Allen A.W."/>
            <person name="Alvarado L."/>
            <person name="Arachchi H.M."/>
            <person name="Berlin A.M."/>
            <person name="Chapman S.B."/>
            <person name="Gainer-Dewar J."/>
            <person name="Goldberg J."/>
            <person name="Griggs A."/>
            <person name="Gujja S."/>
            <person name="Hansen M."/>
            <person name="Howarth C."/>
            <person name="Imamovic A."/>
            <person name="Ireland A."/>
            <person name="Larimer J."/>
            <person name="McCowan C."/>
            <person name="Murphy C."/>
            <person name="Pearson M."/>
            <person name="Poon T.W."/>
            <person name="Priest M."/>
            <person name="Roberts A."/>
            <person name="Saif S."/>
            <person name="Shea T."/>
            <person name="Sisk P."/>
            <person name="Sykes S."/>
            <person name="Wortman J."/>
            <person name="Nusbaum C."/>
            <person name="Birren B."/>
        </authorList>
    </citation>
    <scope>NUCLEOTIDE SEQUENCE [LARGE SCALE GENOMIC DNA]</scope>
    <source>
        <strain evidence="2 3">CBS 101466</strain>
    </source>
</reference>
<keyword evidence="3" id="KW-1185">Reference proteome</keyword>
<dbReference type="AlphaFoldDB" id="W2RW79"/>
<feature type="compositionally biased region" description="Basic and acidic residues" evidence="1">
    <location>
        <begin position="247"/>
        <end position="264"/>
    </location>
</feature>
<name>W2RW79_CYPE1</name>
<evidence type="ECO:0000256" key="1">
    <source>
        <dbReference type="SAM" id="MobiDB-lite"/>
    </source>
</evidence>
<dbReference type="Proteomes" id="UP000030752">
    <property type="component" value="Unassembled WGS sequence"/>
</dbReference>
<dbReference type="GeneID" id="19971627"/>
<dbReference type="EMBL" id="KB822720">
    <property type="protein sequence ID" value="ETN40013.1"/>
    <property type="molecule type" value="Genomic_DNA"/>
</dbReference>
<protein>
    <submittedName>
        <fullName evidence="2">Uncharacterized protein</fullName>
    </submittedName>
</protein>
<dbReference type="RefSeq" id="XP_008716856.1">
    <property type="nucleotide sequence ID" value="XM_008718634.1"/>
</dbReference>
<organism evidence="2 3">
    <name type="scientific">Cyphellophora europaea (strain CBS 101466)</name>
    <name type="common">Phialophora europaea</name>
    <dbReference type="NCBI Taxonomy" id="1220924"/>
    <lineage>
        <taxon>Eukaryota</taxon>
        <taxon>Fungi</taxon>
        <taxon>Dikarya</taxon>
        <taxon>Ascomycota</taxon>
        <taxon>Pezizomycotina</taxon>
        <taxon>Eurotiomycetes</taxon>
        <taxon>Chaetothyriomycetidae</taxon>
        <taxon>Chaetothyriales</taxon>
        <taxon>Cyphellophoraceae</taxon>
        <taxon>Cyphellophora</taxon>
    </lineage>
</organism>
<evidence type="ECO:0000313" key="3">
    <source>
        <dbReference type="Proteomes" id="UP000030752"/>
    </source>
</evidence>
<dbReference type="InParanoid" id="W2RW79"/>
<dbReference type="HOGENOM" id="CLU_1053820_0_0_1"/>
<feature type="region of interest" description="Disordered" evidence="1">
    <location>
        <begin position="244"/>
        <end position="264"/>
    </location>
</feature>
<feature type="compositionally biased region" description="Basic and acidic residues" evidence="1">
    <location>
        <begin position="1"/>
        <end position="19"/>
    </location>
</feature>
<dbReference type="VEuPathDB" id="FungiDB:HMPREF1541_04288"/>
<feature type="region of interest" description="Disordered" evidence="1">
    <location>
        <begin position="1"/>
        <end position="35"/>
    </location>
</feature>
<evidence type="ECO:0000313" key="2">
    <source>
        <dbReference type="EMBL" id="ETN40013.1"/>
    </source>
</evidence>
<proteinExistence type="predicted"/>